<evidence type="ECO:0000313" key="5">
    <source>
        <dbReference type="EMBL" id="GIG33747.1"/>
    </source>
</evidence>
<evidence type="ECO:0000313" key="7">
    <source>
        <dbReference type="Proteomes" id="UP000577956"/>
    </source>
</evidence>
<proteinExistence type="predicted"/>
<evidence type="ECO:0000256" key="3">
    <source>
        <dbReference type="SAM" id="Phobius"/>
    </source>
</evidence>
<evidence type="ECO:0000259" key="4">
    <source>
        <dbReference type="PROSITE" id="PS51384"/>
    </source>
</evidence>
<evidence type="ECO:0000313" key="6">
    <source>
        <dbReference type="EMBL" id="NYD85042.1"/>
    </source>
</evidence>
<dbReference type="Gene3D" id="2.40.30.10">
    <property type="entry name" value="Translation factors"/>
    <property type="match status" value="1"/>
</dbReference>
<dbReference type="GO" id="GO:0016491">
    <property type="term" value="F:oxidoreductase activity"/>
    <property type="evidence" value="ECO:0007669"/>
    <property type="project" value="InterPro"/>
</dbReference>
<feature type="region of interest" description="Disordered" evidence="2">
    <location>
        <begin position="512"/>
        <end position="539"/>
    </location>
</feature>
<dbReference type="SUPFAM" id="SSF52343">
    <property type="entry name" value="Ferredoxin reductase-like, C-terminal NADP-linked domain"/>
    <property type="match status" value="1"/>
</dbReference>
<feature type="domain" description="FAD-binding FR-type" evidence="4">
    <location>
        <begin position="270"/>
        <end position="376"/>
    </location>
</feature>
<dbReference type="AlphaFoldDB" id="A0A7Y9FDK5"/>
<dbReference type="EMBL" id="JACCBK010000001">
    <property type="protein sequence ID" value="NYD85042.1"/>
    <property type="molecule type" value="Genomic_DNA"/>
</dbReference>
<comment type="cofactor">
    <cofactor evidence="1">
        <name>FAD</name>
        <dbReference type="ChEBI" id="CHEBI:57692"/>
    </cofactor>
</comment>
<dbReference type="Gene3D" id="3.40.50.80">
    <property type="entry name" value="Nucleotide-binding domain of ferredoxin-NADP reductase (FNR) module"/>
    <property type="match status" value="1"/>
</dbReference>
<keyword evidence="3" id="KW-0812">Transmembrane</keyword>
<dbReference type="Proteomes" id="UP000577956">
    <property type="component" value="Unassembled WGS sequence"/>
</dbReference>
<comment type="caution">
    <text evidence="6">The sequence shown here is derived from an EMBL/GenBank/DDBJ whole genome shotgun (WGS) entry which is preliminary data.</text>
</comment>
<dbReference type="EMBL" id="BONN01000009">
    <property type="protein sequence ID" value="GIG33747.1"/>
    <property type="molecule type" value="Genomic_DNA"/>
</dbReference>
<keyword evidence="3" id="KW-0472">Membrane</keyword>
<reference evidence="5 8" key="2">
    <citation type="submission" date="2021-01" db="EMBL/GenBank/DDBJ databases">
        <title>Whole genome shotgun sequence of Cellulomonas oligotrophica NBRC 109435.</title>
        <authorList>
            <person name="Komaki H."/>
            <person name="Tamura T."/>
        </authorList>
    </citation>
    <scope>NUCLEOTIDE SEQUENCE [LARGE SCALE GENOMIC DNA]</scope>
    <source>
        <strain evidence="5 8">NBRC 109435</strain>
    </source>
</reference>
<gene>
    <name evidence="6" type="ORF">BKA21_000591</name>
    <name evidence="5" type="ORF">Col01nite_29060</name>
</gene>
<dbReference type="PANTHER" id="PTHR47354">
    <property type="entry name" value="NADH OXIDOREDUCTASE HCR"/>
    <property type="match status" value="1"/>
</dbReference>
<feature type="transmembrane region" description="Helical" evidence="3">
    <location>
        <begin position="42"/>
        <end position="63"/>
    </location>
</feature>
<evidence type="ECO:0000256" key="2">
    <source>
        <dbReference type="SAM" id="MobiDB-lite"/>
    </source>
</evidence>
<feature type="transmembrane region" description="Helical" evidence="3">
    <location>
        <begin position="173"/>
        <end position="192"/>
    </location>
</feature>
<feature type="transmembrane region" description="Helical" evidence="3">
    <location>
        <begin position="119"/>
        <end position="138"/>
    </location>
</feature>
<dbReference type="CDD" id="cd00322">
    <property type="entry name" value="FNR_like"/>
    <property type="match status" value="1"/>
</dbReference>
<dbReference type="InterPro" id="IPR050415">
    <property type="entry name" value="MRET"/>
</dbReference>
<protein>
    <submittedName>
        <fullName evidence="6">Ferredoxin-NADP reductase</fullName>
    </submittedName>
</protein>
<dbReference type="PANTHER" id="PTHR47354:SF5">
    <property type="entry name" value="PROTEIN RFBI"/>
    <property type="match status" value="1"/>
</dbReference>
<keyword evidence="8" id="KW-1185">Reference proteome</keyword>
<dbReference type="Proteomes" id="UP000618382">
    <property type="component" value="Unassembled WGS sequence"/>
</dbReference>
<sequence length="539" mass="55282">MSHVDGLLGRLSMYRLVTLALAATVLAALVGALTGAVGVDPWGILASTAVAVGATAAVSAAGGRLVRRPAHLESSVITGLILVLLFQPSLEPSALATVAGAGAVAGASKYLVAVRGRHVVNPAAFGALVAGVVGWPLLGTFGAFWWVATPFLLPVVAVVGLAVVQRTRHVAPVVAYLVTGVVVVLQQQVALGTAPGDALWSALAQYPLVFAATIMLTEPLTLAPRRGQQIGLAVLAALLAFVPFHLGPVSNTPELGLVVANVVAFVLGQRGGVRLQVAAHTAVGGGAHEVLLRPAHPVRWRPGQWVELHVPHRADGRGERRTFSIVGAPADGPAADALAVAFTVPAEPSSFKQTLAALPVGSTVHATGVGGDLLLPRSTATPLLLVAGGIGVTPFVPMLEAGTHPDTVLVLVLRTHDAPPYLERLAATGVRTLVVGPSAGGPHDPDGAGWELPDGWHRIGVRLTAEDLADAVPDADQRRAYASGSPAMLAGTVPVLRAVGVRRVRRDVFSGYTGGRRRPVTRGRADAQGQTEVTTSATL</sequence>
<dbReference type="InterPro" id="IPR039261">
    <property type="entry name" value="FNR_nucleotide-bd"/>
</dbReference>
<dbReference type="RefSeq" id="WP_140458700.1">
    <property type="nucleotide sequence ID" value="NZ_BAABFI010000003.1"/>
</dbReference>
<dbReference type="PROSITE" id="PS51384">
    <property type="entry name" value="FAD_FR"/>
    <property type="match status" value="1"/>
</dbReference>
<dbReference type="SUPFAM" id="SSF63380">
    <property type="entry name" value="Riboflavin synthase domain-like"/>
    <property type="match status" value="1"/>
</dbReference>
<accession>A0A7Y9FDK5</accession>
<name>A0A7Y9FDK5_9CELL</name>
<evidence type="ECO:0000313" key="8">
    <source>
        <dbReference type="Proteomes" id="UP000618382"/>
    </source>
</evidence>
<reference evidence="6 7" key="1">
    <citation type="submission" date="2020-07" db="EMBL/GenBank/DDBJ databases">
        <title>Sequencing the genomes of 1000 actinobacteria strains.</title>
        <authorList>
            <person name="Klenk H.-P."/>
        </authorList>
    </citation>
    <scope>NUCLEOTIDE SEQUENCE [LARGE SCALE GENOMIC DNA]</scope>
    <source>
        <strain evidence="6 7">DSM 24482</strain>
    </source>
</reference>
<feature type="transmembrane region" description="Helical" evidence="3">
    <location>
        <begin position="198"/>
        <end position="217"/>
    </location>
</feature>
<feature type="transmembrane region" description="Helical" evidence="3">
    <location>
        <begin position="144"/>
        <end position="164"/>
    </location>
</feature>
<organism evidence="6 7">
    <name type="scientific">Cellulomonas oligotrophica</name>
    <dbReference type="NCBI Taxonomy" id="931536"/>
    <lineage>
        <taxon>Bacteria</taxon>
        <taxon>Bacillati</taxon>
        <taxon>Actinomycetota</taxon>
        <taxon>Actinomycetes</taxon>
        <taxon>Micrococcales</taxon>
        <taxon>Cellulomonadaceae</taxon>
        <taxon>Cellulomonas</taxon>
    </lineage>
</organism>
<keyword evidence="3" id="KW-1133">Transmembrane helix</keyword>
<dbReference type="InterPro" id="IPR017927">
    <property type="entry name" value="FAD-bd_FR_type"/>
</dbReference>
<feature type="compositionally biased region" description="Polar residues" evidence="2">
    <location>
        <begin position="528"/>
        <end position="539"/>
    </location>
</feature>
<evidence type="ECO:0000256" key="1">
    <source>
        <dbReference type="ARBA" id="ARBA00001974"/>
    </source>
</evidence>
<dbReference type="InterPro" id="IPR017938">
    <property type="entry name" value="Riboflavin_synthase-like_b-brl"/>
</dbReference>
<feature type="transmembrane region" description="Helical" evidence="3">
    <location>
        <begin position="229"/>
        <end position="246"/>
    </location>
</feature>